<dbReference type="Pfam" id="PF00106">
    <property type="entry name" value="adh_short"/>
    <property type="match status" value="1"/>
</dbReference>
<dbReference type="InterPro" id="IPR002347">
    <property type="entry name" value="SDR_fam"/>
</dbReference>
<evidence type="ECO:0000256" key="1">
    <source>
        <dbReference type="ARBA" id="ARBA00023002"/>
    </source>
</evidence>
<keyword evidence="4" id="KW-1185">Reference proteome</keyword>
<dbReference type="PRINTS" id="PR00081">
    <property type="entry name" value="GDHRDH"/>
</dbReference>
<dbReference type="Proteomes" id="UP001497453">
    <property type="component" value="Chromosome 6"/>
</dbReference>
<reference evidence="4" key="1">
    <citation type="submission" date="2024-04" db="EMBL/GenBank/DDBJ databases">
        <authorList>
            <person name="Shaw F."/>
            <person name="Minotto A."/>
        </authorList>
    </citation>
    <scope>NUCLEOTIDE SEQUENCE [LARGE SCALE GENOMIC DNA]</scope>
</reference>
<evidence type="ECO:0000313" key="3">
    <source>
        <dbReference type="EMBL" id="CAL1712017.1"/>
    </source>
</evidence>
<feature type="compositionally biased region" description="Polar residues" evidence="2">
    <location>
        <begin position="20"/>
        <end position="31"/>
    </location>
</feature>
<evidence type="ECO:0008006" key="5">
    <source>
        <dbReference type="Google" id="ProtNLM"/>
    </source>
</evidence>
<name>A0ABP1DYP2_9APHY</name>
<accession>A0ABP1DYP2</accession>
<organism evidence="3 4">
    <name type="scientific">Somion occarium</name>
    <dbReference type="NCBI Taxonomy" id="3059160"/>
    <lineage>
        <taxon>Eukaryota</taxon>
        <taxon>Fungi</taxon>
        <taxon>Dikarya</taxon>
        <taxon>Basidiomycota</taxon>
        <taxon>Agaricomycotina</taxon>
        <taxon>Agaricomycetes</taxon>
        <taxon>Polyporales</taxon>
        <taxon>Cerrenaceae</taxon>
        <taxon>Somion</taxon>
    </lineage>
</organism>
<dbReference type="PANTHER" id="PTHR43157:SF31">
    <property type="entry name" value="PHOSPHATIDYLINOSITOL-GLYCAN BIOSYNTHESIS CLASS F PROTEIN"/>
    <property type="match status" value="1"/>
</dbReference>
<dbReference type="PANTHER" id="PTHR43157">
    <property type="entry name" value="PHOSPHATIDYLINOSITOL-GLYCAN BIOSYNTHESIS CLASS F PROTEIN-RELATED"/>
    <property type="match status" value="1"/>
</dbReference>
<keyword evidence="1" id="KW-0560">Oxidoreductase</keyword>
<protein>
    <recommendedName>
        <fullName evidence="5">NAD(P)-binding protein</fullName>
    </recommendedName>
</protein>
<dbReference type="SUPFAM" id="SSF51735">
    <property type="entry name" value="NAD(P)-binding Rossmann-fold domains"/>
    <property type="match status" value="1"/>
</dbReference>
<dbReference type="InterPro" id="IPR036291">
    <property type="entry name" value="NAD(P)-bd_dom_sf"/>
</dbReference>
<evidence type="ECO:0000256" key="2">
    <source>
        <dbReference type="SAM" id="MobiDB-lite"/>
    </source>
</evidence>
<evidence type="ECO:0000313" key="4">
    <source>
        <dbReference type="Proteomes" id="UP001497453"/>
    </source>
</evidence>
<sequence length="352" mass="38866">MSPCKNTSSPRASQLELPHSPSNVAKTDSNCGSGLKTAKALWTSSFPPKSQFSTDQIPDLTGRVVIVTGGNAGVGKETVKALLEHDAKVYMGCRSKSKAEVAMKELKEATGKDAIFLELDLSSLESVKCAAQEFLSKENELHILFLNAGVMFPPIEQLTQDGYDLQFGINVVGHHLLTKLLLPALWAGKESSPDGHARIMTTSSDGAYYFTINWDSFKDGPVRKKLGTQKMYFQSKFANVVVARELARRYGPQGIISNACHPGHLKTDLQRHVPAWQTKIIEKAMLYPASNGALTQLWGGTMPETLQYNGEFFIPWARVGRCRDEAYDSEIGERLWNYLEEETKAFQTTTAA</sequence>
<dbReference type="Gene3D" id="3.40.50.720">
    <property type="entry name" value="NAD(P)-binding Rossmann-like Domain"/>
    <property type="match status" value="1"/>
</dbReference>
<feature type="region of interest" description="Disordered" evidence="2">
    <location>
        <begin position="1"/>
        <end position="31"/>
    </location>
</feature>
<feature type="compositionally biased region" description="Polar residues" evidence="2">
    <location>
        <begin position="1"/>
        <end position="12"/>
    </location>
</feature>
<proteinExistence type="predicted"/>
<gene>
    <name evidence="3" type="ORF">GFSPODELE1_LOCUS8619</name>
</gene>
<dbReference type="EMBL" id="OZ037949">
    <property type="protein sequence ID" value="CAL1712017.1"/>
    <property type="molecule type" value="Genomic_DNA"/>
</dbReference>